<feature type="region of interest" description="Disordered" evidence="1">
    <location>
        <begin position="505"/>
        <end position="524"/>
    </location>
</feature>
<dbReference type="GO" id="GO:0004721">
    <property type="term" value="F:phosphoprotein phosphatase activity"/>
    <property type="evidence" value="ECO:0007669"/>
    <property type="project" value="InterPro"/>
</dbReference>
<dbReference type="AlphaFoldDB" id="A0A1Y1VUF4"/>
<accession>A0A1Y1VUF4</accession>
<dbReference type="InterPro" id="IPR029021">
    <property type="entry name" value="Prot-tyrosine_phosphatase-like"/>
</dbReference>
<gene>
    <name evidence="2" type="ORF">BCR32DRAFT_286772</name>
</gene>
<feature type="compositionally biased region" description="Low complexity" evidence="1">
    <location>
        <begin position="505"/>
        <end position="517"/>
    </location>
</feature>
<name>A0A1Y1VUF4_9FUNG</name>
<reference evidence="2 3" key="2">
    <citation type="submission" date="2016-08" db="EMBL/GenBank/DDBJ databases">
        <title>Pervasive Adenine N6-methylation of Active Genes in Fungi.</title>
        <authorList>
            <consortium name="DOE Joint Genome Institute"/>
            <person name="Mondo S.J."/>
            <person name="Dannebaum R.O."/>
            <person name="Kuo R.C."/>
            <person name="Labutti K."/>
            <person name="Haridas S."/>
            <person name="Kuo A."/>
            <person name="Salamov A."/>
            <person name="Ahrendt S.R."/>
            <person name="Lipzen A."/>
            <person name="Sullivan W."/>
            <person name="Andreopoulos W.B."/>
            <person name="Clum A."/>
            <person name="Lindquist E."/>
            <person name="Daum C."/>
            <person name="Ramamoorthy G.K."/>
            <person name="Gryganskyi A."/>
            <person name="Culley D."/>
            <person name="Magnuson J.K."/>
            <person name="James T.Y."/>
            <person name="O'Malley M.A."/>
            <person name="Stajich J.E."/>
            <person name="Spatafora J.W."/>
            <person name="Visel A."/>
            <person name="Grigoriev I.V."/>
        </authorList>
    </citation>
    <scope>NUCLEOTIDE SEQUENCE [LARGE SCALE GENOMIC DNA]</scope>
    <source>
        <strain evidence="2 3">S4</strain>
    </source>
</reference>
<dbReference type="Gene3D" id="3.90.190.10">
    <property type="entry name" value="Protein tyrosine phosphatase superfamily"/>
    <property type="match status" value="1"/>
</dbReference>
<dbReference type="OrthoDB" id="9988524at2759"/>
<organism evidence="2 3">
    <name type="scientific">Anaeromyces robustus</name>
    <dbReference type="NCBI Taxonomy" id="1754192"/>
    <lineage>
        <taxon>Eukaryota</taxon>
        <taxon>Fungi</taxon>
        <taxon>Fungi incertae sedis</taxon>
        <taxon>Chytridiomycota</taxon>
        <taxon>Chytridiomycota incertae sedis</taxon>
        <taxon>Neocallimastigomycetes</taxon>
        <taxon>Neocallimastigales</taxon>
        <taxon>Neocallimastigaceae</taxon>
        <taxon>Anaeromyces</taxon>
    </lineage>
</organism>
<reference evidence="2 3" key="1">
    <citation type="submission" date="2016-08" db="EMBL/GenBank/DDBJ databases">
        <title>A Parts List for Fungal Cellulosomes Revealed by Comparative Genomics.</title>
        <authorList>
            <consortium name="DOE Joint Genome Institute"/>
            <person name="Haitjema C.H."/>
            <person name="Gilmore S.P."/>
            <person name="Henske J.K."/>
            <person name="Solomon K.V."/>
            <person name="De Groot R."/>
            <person name="Kuo A."/>
            <person name="Mondo S.J."/>
            <person name="Salamov A.A."/>
            <person name="Labutti K."/>
            <person name="Zhao Z."/>
            <person name="Chiniquy J."/>
            <person name="Barry K."/>
            <person name="Brewer H.M."/>
            <person name="Purvine S.O."/>
            <person name="Wright A.T."/>
            <person name="Boxma B."/>
            <person name="Van Alen T."/>
            <person name="Hackstein J.H."/>
            <person name="Baker S.E."/>
            <person name="Grigoriev I.V."/>
            <person name="O'Malley M.A."/>
        </authorList>
    </citation>
    <scope>NUCLEOTIDE SEQUENCE [LARGE SCALE GENOMIC DNA]</scope>
    <source>
        <strain evidence="2 3">S4</strain>
    </source>
</reference>
<evidence type="ECO:0008006" key="4">
    <source>
        <dbReference type="Google" id="ProtNLM"/>
    </source>
</evidence>
<dbReference type="Pfam" id="PF13350">
    <property type="entry name" value="Y_phosphatase3"/>
    <property type="match status" value="1"/>
</dbReference>
<keyword evidence="3" id="KW-1185">Reference proteome</keyword>
<dbReference type="EMBL" id="MCFG01000489">
    <property type="protein sequence ID" value="ORX64930.1"/>
    <property type="molecule type" value="Genomic_DNA"/>
</dbReference>
<evidence type="ECO:0000313" key="3">
    <source>
        <dbReference type="Proteomes" id="UP000193944"/>
    </source>
</evidence>
<proteinExistence type="predicted"/>
<comment type="caution">
    <text evidence="2">The sequence shown here is derived from an EMBL/GenBank/DDBJ whole genome shotgun (WGS) entry which is preliminary data.</text>
</comment>
<protein>
    <recommendedName>
        <fullName evidence="4">Protein-tyrosine-phosphatase</fullName>
    </recommendedName>
</protein>
<dbReference type="Proteomes" id="UP000193944">
    <property type="component" value="Unassembled WGS sequence"/>
</dbReference>
<dbReference type="SUPFAM" id="SSF52799">
    <property type="entry name" value="(Phosphotyrosine protein) phosphatases II"/>
    <property type="match status" value="1"/>
</dbReference>
<dbReference type="InterPro" id="IPR026893">
    <property type="entry name" value="Tyr/Ser_Pase_IphP-type"/>
</dbReference>
<sequence>MSHSLEGFYNITEFNSPVEIHTVRQKEFLSYSGKYDEIDPSLYPNGNQLLSDSLPVNISWDYKVPKEKIISNFNVTYGQKPDLSDGYSIVTTNKFASLINSYLGINYFRITTNFTDGSKDQSNIHTFKVDETCPRNLTIEGLTNCRDLGGRILEDGGKIKQGLIYRTSGNFYDYHTTYTQAGKIEMLEHLKFKTEINVSDGLNFNLNLPGTIVKNFNMDYGGNASHHFSRNSESLKNFFNILADSKNYPIFFHCRIGTDRSGLCAIILYGLLGVPLNEIYQDYLFSNFGNIQDKRYIGIKAGHDNIKSYINAINQLEGKTFKNKLYNALLSIGLSSSTLDTIINLLTEGPLAKNNNTGQIVATAEKLRSYNVQIIKDTSKRNHPNYYYTLDHPSKSVSYSFISSKIYKGQVVAYLGNMEHSRSKKIGDAINCKLDSKSFRIKDQTYAEAGMGNCNGRMNYNPVILGEINISPGKHTIMITGTNNPMNIGSICIFEIEESSNSKNDLSSSSSLSSNSNHLPIPKKKIKINNNTHTHCYQAQGPILNKYGKTVITYLCDCSAKYITIDFLNDHSYLNGSINDGIINGKLANGTIIKYDIPAKADTSIKLQFAVKISDINYKTEKMDLSKYTIKINNSLQPLLIPNNTTYEDNGINSSNSFSYITFCKFDINNDRNIEIELNYHNDHDNDNDNDINYLIFGEQIEKIEEIEEIEKIEEIEEIKEII</sequence>
<evidence type="ECO:0000256" key="1">
    <source>
        <dbReference type="SAM" id="MobiDB-lite"/>
    </source>
</evidence>
<dbReference type="STRING" id="1754192.A0A1Y1VUF4"/>
<dbReference type="InterPro" id="IPR016130">
    <property type="entry name" value="Tyr_Pase_AS"/>
</dbReference>
<dbReference type="PROSITE" id="PS00383">
    <property type="entry name" value="TYR_PHOSPHATASE_1"/>
    <property type="match status" value="1"/>
</dbReference>
<evidence type="ECO:0000313" key="2">
    <source>
        <dbReference type="EMBL" id="ORX64930.1"/>
    </source>
</evidence>